<name>A0A8C1MMD2_CYPCA</name>
<comment type="subunit">
    <text evidence="9">Interacts with PTK2B via its C-terminus.</text>
</comment>
<dbReference type="GO" id="GO:0008525">
    <property type="term" value="F:phosphatidylcholine transporter activity"/>
    <property type="evidence" value="ECO:0007669"/>
    <property type="project" value="TreeGrafter"/>
</dbReference>
<dbReference type="Proteomes" id="UP000694427">
    <property type="component" value="Unplaced"/>
</dbReference>
<dbReference type="Ensembl" id="ENSCCRT00010087605.1">
    <property type="protein sequence ID" value="ENSCCRP00010078956.1"/>
    <property type="gene ID" value="ENSCCRG00010033996.1"/>
</dbReference>
<feature type="domain" description="DDHD" evidence="14">
    <location>
        <begin position="274"/>
        <end position="446"/>
    </location>
</feature>
<evidence type="ECO:0000256" key="1">
    <source>
        <dbReference type="ARBA" id="ARBA00004184"/>
    </source>
</evidence>
<comment type="similarity">
    <text evidence="2">Belongs to the PtdIns transfer protein family. PI transfer class IIA subfamily.</text>
</comment>
<dbReference type="PROSITE" id="PS51043">
    <property type="entry name" value="DDHD"/>
    <property type="match status" value="1"/>
</dbReference>
<reference evidence="15" key="1">
    <citation type="submission" date="2025-08" db="UniProtKB">
        <authorList>
            <consortium name="Ensembl"/>
        </authorList>
    </citation>
    <scope>IDENTIFICATION</scope>
</reference>
<evidence type="ECO:0000256" key="11">
    <source>
        <dbReference type="ARBA" id="ARBA00075284"/>
    </source>
</evidence>
<dbReference type="InterPro" id="IPR001666">
    <property type="entry name" value="PI_transfer"/>
</dbReference>
<evidence type="ECO:0000256" key="6">
    <source>
        <dbReference type="ARBA" id="ARBA00023121"/>
    </source>
</evidence>
<evidence type="ECO:0000256" key="10">
    <source>
        <dbReference type="ARBA" id="ARBA00067420"/>
    </source>
</evidence>
<dbReference type="InterPro" id="IPR023214">
    <property type="entry name" value="HAD_sf"/>
</dbReference>
<evidence type="ECO:0000256" key="8">
    <source>
        <dbReference type="ARBA" id="ARBA00059635"/>
    </source>
</evidence>
<dbReference type="InterPro" id="IPR036412">
    <property type="entry name" value="HAD-like_sf"/>
</dbReference>
<evidence type="ECO:0000256" key="9">
    <source>
        <dbReference type="ARBA" id="ARBA00065401"/>
    </source>
</evidence>
<keyword evidence="4" id="KW-0479">Metal-binding</keyword>
<dbReference type="Pfam" id="PF24695">
    <property type="entry name" value="PITM1-3"/>
    <property type="match status" value="1"/>
</dbReference>
<dbReference type="GO" id="GO:0031210">
    <property type="term" value="F:phosphatidylcholine binding"/>
    <property type="evidence" value="ECO:0007669"/>
    <property type="project" value="TreeGrafter"/>
</dbReference>
<evidence type="ECO:0000256" key="7">
    <source>
        <dbReference type="ARBA" id="ARBA00023136"/>
    </source>
</evidence>
<evidence type="ECO:0000256" key="12">
    <source>
        <dbReference type="ARBA" id="ARBA00076348"/>
    </source>
</evidence>
<dbReference type="Pfam" id="PF02862">
    <property type="entry name" value="DDHD"/>
    <property type="match status" value="2"/>
</dbReference>
<keyword evidence="7" id="KW-0472">Membrane</keyword>
<evidence type="ECO:0000313" key="15">
    <source>
        <dbReference type="Ensembl" id="ENSCCRP00010078956.1"/>
    </source>
</evidence>
<dbReference type="Gene3D" id="3.40.50.1000">
    <property type="entry name" value="HAD superfamily/HAD-like"/>
    <property type="match status" value="1"/>
</dbReference>
<reference evidence="15" key="2">
    <citation type="submission" date="2025-09" db="UniProtKB">
        <authorList>
            <consortium name="Ensembl"/>
        </authorList>
    </citation>
    <scope>IDENTIFICATION</scope>
</reference>
<dbReference type="GO" id="GO:0005737">
    <property type="term" value="C:cytoplasm"/>
    <property type="evidence" value="ECO:0007669"/>
    <property type="project" value="TreeGrafter"/>
</dbReference>
<accession>A0A8C1MMD2</accession>
<feature type="region of interest" description="Disordered" evidence="13">
    <location>
        <begin position="778"/>
        <end position="831"/>
    </location>
</feature>
<evidence type="ECO:0000256" key="13">
    <source>
        <dbReference type="SAM" id="MobiDB-lite"/>
    </source>
</evidence>
<dbReference type="SUPFAM" id="SSF56784">
    <property type="entry name" value="HAD-like"/>
    <property type="match status" value="1"/>
</dbReference>
<dbReference type="InterPro" id="IPR031315">
    <property type="entry name" value="LNS2/PITP"/>
</dbReference>
<dbReference type="GO" id="GO:0012505">
    <property type="term" value="C:endomembrane system"/>
    <property type="evidence" value="ECO:0007669"/>
    <property type="project" value="UniProtKB-SubCell"/>
</dbReference>
<evidence type="ECO:0000313" key="16">
    <source>
        <dbReference type="Proteomes" id="UP000694427"/>
    </source>
</evidence>
<comment type="function">
    <text evidence="8">Catalyzes the transfer of phosphatidylinositol and phosphatidylcholine between membranes (in vitro). Binds calcium ions.</text>
</comment>
<keyword evidence="6" id="KW-0446">Lipid-binding</keyword>
<keyword evidence="3" id="KW-0597">Phosphoprotein</keyword>
<evidence type="ECO:0000256" key="5">
    <source>
        <dbReference type="ARBA" id="ARBA00022837"/>
    </source>
</evidence>
<dbReference type="SMART" id="SM01127">
    <property type="entry name" value="DDHD"/>
    <property type="match status" value="1"/>
</dbReference>
<dbReference type="FunFam" id="3.40.50.1000:FF:000085">
    <property type="entry name" value="Membrane-associated phosphatidylinositol transfer protein 3"/>
    <property type="match status" value="1"/>
</dbReference>
<sequence>TAKVLEGKTAMLLGMSQWNSNDLVEQIETLGHIDQTQGKKNLYRVRRPKCVPQTSIDGLEEAENKCQTHVLVLVVHGGNILDLAGGEPGAKNADVNTLSSVLEKVSQAHFQAAAQHVVIKLVPCPAVCAEAFCLVSNLNPYSYDESCVSSSVDHLPLAALPLLAIAAPHYQDAVATVIARANQVYNSFLQSPEGQGFTGQVCLLGDCVGGVLCFDALCFSNSPRHSSRQNSTESLKVYVLNGLREIQRKYFLIQDGTDLRPSSSTSLMLNPGRFDFEVSDCFLLGCPLGLVLAMRRTVLPAVQVSQLRPACSQIFNLFYPSDPSASRLEPLLHSQFHKLPPFPVPRYQRYPLGDGRSNLIVDEIHSYPDVFLPGSTALVGASHSSSPQKEHSAVSSNWWGSKRLDYALYCPDVLTAFPTVALPHLFHASYWESTDVVAFLLRQVMHCDYAKAQEMENSDSAPFSPSSSREKWLRRRTHVKLRNVTANHRVNDVIATEDGHQTLVGRFMYGPLDMVTLTGEKVDVYVMTQPQSGRWEHLDTEVTNSSGRVTYTIPKSKKLAVGVYPIKMVVKGDQTSAEAFLTVLPRGMECVVFSIDGSFAASVSIMGSDPKVRPGAVDVVRHWQDLGYLIIYITGRPDMQKQRVVSWLSQHNFPQGMIFFSEGLVHDPLRQKTIFLRNLVQECHIKINCAYGSMKDISVYNMLGLNPNQIYIVGRPSKKYQNQCQFLSEGYAVHLSSLQFSHRARPKKSSSVRMVLRKGSFGLSAKPDFLCKRTHLRRTMSVQQPEPPMTPNPKPERAQSQPESDKDHGGGGGPGHAMWARGSMHRGDTTP</sequence>
<dbReference type="GO" id="GO:0008526">
    <property type="term" value="F:phosphatidylinositol transfer activity"/>
    <property type="evidence" value="ECO:0007669"/>
    <property type="project" value="TreeGrafter"/>
</dbReference>
<proteinExistence type="inferred from homology"/>
<dbReference type="GO" id="GO:0046872">
    <property type="term" value="F:metal ion binding"/>
    <property type="evidence" value="ECO:0007669"/>
    <property type="project" value="UniProtKB-KW"/>
</dbReference>
<dbReference type="Pfam" id="PF24694">
    <property type="entry name" value="LNS2_PITM1-3"/>
    <property type="match status" value="1"/>
</dbReference>
<organism evidence="15 16">
    <name type="scientific">Cyprinus carpio</name>
    <name type="common">Common carp</name>
    <dbReference type="NCBI Taxonomy" id="7962"/>
    <lineage>
        <taxon>Eukaryota</taxon>
        <taxon>Metazoa</taxon>
        <taxon>Chordata</taxon>
        <taxon>Craniata</taxon>
        <taxon>Vertebrata</taxon>
        <taxon>Euteleostomi</taxon>
        <taxon>Actinopterygii</taxon>
        <taxon>Neopterygii</taxon>
        <taxon>Teleostei</taxon>
        <taxon>Ostariophysi</taxon>
        <taxon>Cypriniformes</taxon>
        <taxon>Cyprinidae</taxon>
        <taxon>Cyprininae</taxon>
        <taxon>Cyprinus</taxon>
    </lineage>
</organism>
<dbReference type="SMART" id="SM00775">
    <property type="entry name" value="LNS2"/>
    <property type="match status" value="1"/>
</dbReference>
<evidence type="ECO:0000256" key="3">
    <source>
        <dbReference type="ARBA" id="ARBA00022553"/>
    </source>
</evidence>
<dbReference type="PANTHER" id="PTHR10658">
    <property type="entry name" value="PHOSPHATIDYLINOSITOL TRANSFER PROTEIN"/>
    <property type="match status" value="1"/>
</dbReference>
<protein>
    <recommendedName>
        <fullName evidence="10">Membrane-associated phosphatidylinositol transfer protein 3</fullName>
    </recommendedName>
    <alternativeName>
        <fullName evidence="12">Phosphatidylinositol transfer protein, membrane-associated 3</fullName>
    </alternativeName>
    <alternativeName>
        <fullName evidence="11">Pyk2 N-terminal domain-interacting receptor 1</fullName>
    </alternativeName>
</protein>
<evidence type="ECO:0000259" key="14">
    <source>
        <dbReference type="PROSITE" id="PS51043"/>
    </source>
</evidence>
<dbReference type="InterPro" id="IPR004177">
    <property type="entry name" value="DDHD_dom"/>
</dbReference>
<evidence type="ECO:0000256" key="2">
    <source>
        <dbReference type="ARBA" id="ARBA00010316"/>
    </source>
</evidence>
<keyword evidence="5" id="KW-0106">Calcium</keyword>
<comment type="subcellular location">
    <subcellularLocation>
        <location evidence="1">Endomembrane system</location>
        <topology evidence="1">Peripheral membrane protein</topology>
    </subcellularLocation>
</comment>
<evidence type="ECO:0000256" key="4">
    <source>
        <dbReference type="ARBA" id="ARBA00022723"/>
    </source>
</evidence>
<keyword evidence="16" id="KW-1185">Reference proteome</keyword>
<dbReference type="PANTHER" id="PTHR10658:SF27">
    <property type="entry name" value="PHOSPHATIDYLINOSITOL TRANSFER PROTEIN BETA ISOFORM"/>
    <property type="match status" value="1"/>
</dbReference>
<dbReference type="GO" id="GO:0035091">
    <property type="term" value="F:phosphatidylinositol binding"/>
    <property type="evidence" value="ECO:0007669"/>
    <property type="project" value="TreeGrafter"/>
</dbReference>
<dbReference type="AlphaFoldDB" id="A0A8C1MMD2"/>